<evidence type="ECO:0000256" key="2">
    <source>
        <dbReference type="ARBA" id="ARBA00005819"/>
    </source>
</evidence>
<sequence length="384" mass="44381">MKLPPLQMSKEESSEVNLTTDCNPESSKKRAKSRKNKKKQLLMKGVDVMEMKDVRSVQLGESNINSDSDKVKKKKKRKKSTQQRIEESSIKDEAGEYENRTETFMKEASPVSNSGSENFFEKRTIALEDAENERTDNILREKSDRKILESDNGKVDRRKIKRKKQLLKEAANADMRGICYLSRVPPHMDPLRLRQILSQYGEIQRIYLAPEDAASQVQRKRAGGFRGQFFSEGWVEFTDKRVAKKVANMLNGEPIGGRKRSSFYYDLWNIKYLSKFKWDDLTEETAYKHAIREQKLALEISAAKRERDSYLAKVDKSRALNSIEERLKKKQKLREDSEMNSLDDSQKLPKLIRSFPQTQPVADVAVQNKQRLSTNVLARVFGSS</sequence>
<keyword evidence="8" id="KW-1185">Reference proteome</keyword>
<dbReference type="InterPro" id="IPR035979">
    <property type="entry name" value="RBD_domain_sf"/>
</dbReference>
<dbReference type="InterPro" id="IPR012677">
    <property type="entry name" value="Nucleotide-bd_a/b_plait_sf"/>
</dbReference>
<feature type="region of interest" description="Disordered" evidence="6">
    <location>
        <begin position="1"/>
        <end position="97"/>
    </location>
</feature>
<evidence type="ECO:0000259" key="7">
    <source>
        <dbReference type="PROSITE" id="PS50102"/>
    </source>
</evidence>
<dbReference type="Pfam" id="PF00076">
    <property type="entry name" value="RRM_1"/>
    <property type="match status" value="1"/>
</dbReference>
<name>A0ABM3L5W4_CUCME</name>
<feature type="compositionally biased region" description="Polar residues" evidence="6">
    <location>
        <begin position="15"/>
        <end position="25"/>
    </location>
</feature>
<evidence type="ECO:0000313" key="8">
    <source>
        <dbReference type="Proteomes" id="UP001652600"/>
    </source>
</evidence>
<evidence type="ECO:0000256" key="5">
    <source>
        <dbReference type="PROSITE-ProRule" id="PRU00176"/>
    </source>
</evidence>
<dbReference type="InterPro" id="IPR000504">
    <property type="entry name" value="RRM_dom"/>
</dbReference>
<dbReference type="SMART" id="SM00360">
    <property type="entry name" value="RRM"/>
    <property type="match status" value="1"/>
</dbReference>
<keyword evidence="3 5" id="KW-0694">RNA-binding</keyword>
<dbReference type="Gene3D" id="3.30.70.330">
    <property type="match status" value="1"/>
</dbReference>
<dbReference type="PANTHER" id="PTHR12311:SF7">
    <property type="entry name" value="ACTIVATOR OF BASAL TRANSCRIPTION 1"/>
    <property type="match status" value="1"/>
</dbReference>
<dbReference type="PROSITE" id="PS50102">
    <property type="entry name" value="RRM"/>
    <property type="match status" value="1"/>
</dbReference>
<feature type="compositionally biased region" description="Basic residues" evidence="6">
    <location>
        <begin position="29"/>
        <end position="41"/>
    </location>
</feature>
<feature type="domain" description="RRM" evidence="7">
    <location>
        <begin position="177"/>
        <end position="259"/>
    </location>
</feature>
<gene>
    <name evidence="9" type="primary">LOC127150812</name>
</gene>
<evidence type="ECO:0000256" key="4">
    <source>
        <dbReference type="ARBA" id="ARBA00023242"/>
    </source>
</evidence>
<dbReference type="PANTHER" id="PTHR12311">
    <property type="entry name" value="ACTIVATOR OF BASAL TRANSCRIPTION 1"/>
    <property type="match status" value="1"/>
</dbReference>
<evidence type="ECO:0000256" key="6">
    <source>
        <dbReference type="SAM" id="MobiDB-lite"/>
    </source>
</evidence>
<dbReference type="InterPro" id="IPR039119">
    <property type="entry name" value="ABT1/Esf2"/>
</dbReference>
<comment type="similarity">
    <text evidence="2">Belongs to the ESF2/ABP1 family.</text>
</comment>
<evidence type="ECO:0000256" key="3">
    <source>
        <dbReference type="ARBA" id="ARBA00022884"/>
    </source>
</evidence>
<feature type="compositionally biased region" description="Basic residues" evidence="6">
    <location>
        <begin position="71"/>
        <end position="81"/>
    </location>
</feature>
<dbReference type="Proteomes" id="UP001652600">
    <property type="component" value="Chromosome 9"/>
</dbReference>
<dbReference type="SUPFAM" id="SSF54928">
    <property type="entry name" value="RNA-binding domain, RBD"/>
    <property type="match status" value="1"/>
</dbReference>
<proteinExistence type="inferred from homology"/>
<evidence type="ECO:0000256" key="1">
    <source>
        <dbReference type="ARBA" id="ARBA00004604"/>
    </source>
</evidence>
<dbReference type="RefSeq" id="XP_050945423.1">
    <property type="nucleotide sequence ID" value="XM_051089466.1"/>
</dbReference>
<dbReference type="GeneID" id="127150812"/>
<protein>
    <submittedName>
        <fullName evidence="9">Pre-rRNA-processing protein ESF2-like isoform X1</fullName>
    </submittedName>
</protein>
<comment type="subcellular location">
    <subcellularLocation>
        <location evidence="1">Nucleus</location>
        <location evidence="1">Nucleolus</location>
    </subcellularLocation>
</comment>
<dbReference type="CDD" id="cd12263">
    <property type="entry name" value="RRM_ABT1_like"/>
    <property type="match status" value="1"/>
</dbReference>
<organism evidence="8 9">
    <name type="scientific">Cucumis melo</name>
    <name type="common">Muskmelon</name>
    <dbReference type="NCBI Taxonomy" id="3656"/>
    <lineage>
        <taxon>Eukaryota</taxon>
        <taxon>Viridiplantae</taxon>
        <taxon>Streptophyta</taxon>
        <taxon>Embryophyta</taxon>
        <taxon>Tracheophyta</taxon>
        <taxon>Spermatophyta</taxon>
        <taxon>Magnoliopsida</taxon>
        <taxon>eudicotyledons</taxon>
        <taxon>Gunneridae</taxon>
        <taxon>Pentapetalae</taxon>
        <taxon>rosids</taxon>
        <taxon>fabids</taxon>
        <taxon>Cucurbitales</taxon>
        <taxon>Cucurbitaceae</taxon>
        <taxon>Benincaseae</taxon>
        <taxon>Cucumis</taxon>
    </lineage>
</organism>
<reference evidence="9" key="1">
    <citation type="submission" date="2025-08" db="UniProtKB">
        <authorList>
            <consortium name="RefSeq"/>
        </authorList>
    </citation>
    <scope>IDENTIFICATION</scope>
    <source>
        <tissue evidence="9">Stem</tissue>
    </source>
</reference>
<keyword evidence="4" id="KW-0539">Nucleus</keyword>
<feature type="compositionally biased region" description="Basic and acidic residues" evidence="6">
    <location>
        <begin position="84"/>
        <end position="97"/>
    </location>
</feature>
<accession>A0ABM3L5W4</accession>
<evidence type="ECO:0000313" key="9">
    <source>
        <dbReference type="RefSeq" id="XP_050945423.1"/>
    </source>
</evidence>
<dbReference type="InterPro" id="IPR034353">
    <property type="entry name" value="ABT1/ESF2_RRM"/>
</dbReference>